<organism evidence="1 2">
    <name type="scientific">Moraxella catarrhalis</name>
    <name type="common">Branhamella catarrhalis</name>
    <dbReference type="NCBI Taxonomy" id="480"/>
    <lineage>
        <taxon>Bacteria</taxon>
        <taxon>Pseudomonadati</taxon>
        <taxon>Pseudomonadota</taxon>
        <taxon>Gammaproteobacteria</taxon>
        <taxon>Moraxellales</taxon>
        <taxon>Moraxellaceae</taxon>
        <taxon>Moraxella</taxon>
    </lineage>
</organism>
<proteinExistence type="predicted"/>
<dbReference type="PATRIC" id="fig|480.238.peg.1673"/>
<dbReference type="AlphaFoldDB" id="A0A198UJN8"/>
<keyword evidence="2" id="KW-1185">Reference proteome</keyword>
<evidence type="ECO:0000313" key="1">
    <source>
        <dbReference type="EMBL" id="OAU96688.1"/>
    </source>
</evidence>
<reference evidence="1 2" key="1">
    <citation type="journal article" date="2016" name="Genome Biol. Evol.">
        <title>Comparative Genomic Analyses of the Moraxella catarrhalis Serosensitive and Seroresistant Lineages Demonstrate Their Independent Evolution.</title>
        <authorList>
            <person name="Earl J.P."/>
            <person name="de Vries S.P."/>
            <person name="Ahmed A."/>
            <person name="Powell E."/>
            <person name="Schultz M.P."/>
            <person name="Hermans P.W."/>
            <person name="Hill D.J."/>
            <person name="Zhou Z."/>
            <person name="Constantinidou C.I."/>
            <person name="Hu F.Z."/>
            <person name="Bootsma H.J."/>
            <person name="Ehrlich G.D."/>
        </authorList>
    </citation>
    <scope>NUCLEOTIDE SEQUENCE [LARGE SCALE GENOMIC DNA]</scope>
    <source>
        <strain evidence="1 2">Z7542</strain>
    </source>
</reference>
<dbReference type="Proteomes" id="UP000078228">
    <property type="component" value="Unassembled WGS sequence"/>
</dbReference>
<sequence>MLHDRIGRLEIKTSQSNYLDILHDRIGRLERAGRVRES</sequence>
<dbReference type="EMBL" id="LXHC01000016">
    <property type="protein sequence ID" value="OAU96688.1"/>
    <property type="molecule type" value="Genomic_DNA"/>
</dbReference>
<evidence type="ECO:0000313" key="2">
    <source>
        <dbReference type="Proteomes" id="UP000078228"/>
    </source>
</evidence>
<name>A0A198UJN8_MORCA</name>
<gene>
    <name evidence="1" type="ORF">AO384_0849</name>
</gene>
<comment type="caution">
    <text evidence="1">The sequence shown here is derived from an EMBL/GenBank/DDBJ whole genome shotgun (WGS) entry which is preliminary data.</text>
</comment>
<accession>A0A198UJN8</accession>
<protein>
    <submittedName>
        <fullName evidence="1">Uncharacterized protein</fullName>
    </submittedName>
</protein>